<protein>
    <submittedName>
        <fullName evidence="2">Uncharacterized protein</fullName>
    </submittedName>
</protein>
<dbReference type="Proteomes" id="UP000183287">
    <property type="component" value="Unassembled WGS sequence"/>
</dbReference>
<accession>A0A1I4LTQ1</accession>
<feature type="transmembrane region" description="Helical" evidence="1">
    <location>
        <begin position="6"/>
        <end position="27"/>
    </location>
</feature>
<keyword evidence="1" id="KW-0472">Membrane</keyword>
<gene>
    <name evidence="2" type="ORF">SAMN05421863_100791</name>
</gene>
<reference evidence="3" key="1">
    <citation type="submission" date="2016-10" db="EMBL/GenBank/DDBJ databases">
        <authorList>
            <person name="Varghese N."/>
            <person name="Submissions S."/>
        </authorList>
    </citation>
    <scope>NUCLEOTIDE SEQUENCE [LARGE SCALE GENOMIC DNA]</scope>
    <source>
        <strain evidence="3">Nm44</strain>
    </source>
</reference>
<evidence type="ECO:0000313" key="3">
    <source>
        <dbReference type="Proteomes" id="UP000183287"/>
    </source>
</evidence>
<keyword evidence="1" id="KW-0812">Transmembrane</keyword>
<organism evidence="2 3">
    <name type="scientific">Nitrosomonas communis</name>
    <dbReference type="NCBI Taxonomy" id="44574"/>
    <lineage>
        <taxon>Bacteria</taxon>
        <taxon>Pseudomonadati</taxon>
        <taxon>Pseudomonadota</taxon>
        <taxon>Betaproteobacteria</taxon>
        <taxon>Nitrosomonadales</taxon>
        <taxon>Nitrosomonadaceae</taxon>
        <taxon>Nitrosomonas</taxon>
    </lineage>
</organism>
<dbReference type="AlphaFoldDB" id="A0A1I4LTQ1"/>
<sequence length="156" mass="17851">MENNVLAAVISGILGGGVVSALLTQILQKKKTQADISRVEAETEHLQTQTLLLQKELKGVQSEVNITQEKINTLVKYTLAFYLLEHLSKLYHHDEVYRYDPNPRFERDLRLLRDLGYLELFHIRDLRAGDKLVDKINLTPLGKLLVELREQGEGCK</sequence>
<name>A0A1I4LTQ1_9PROT</name>
<proteinExistence type="predicted"/>
<evidence type="ECO:0000256" key="1">
    <source>
        <dbReference type="SAM" id="Phobius"/>
    </source>
</evidence>
<evidence type="ECO:0000313" key="2">
    <source>
        <dbReference type="EMBL" id="SFL94380.1"/>
    </source>
</evidence>
<keyword evidence="3" id="KW-1185">Reference proteome</keyword>
<keyword evidence="1" id="KW-1133">Transmembrane helix</keyword>
<dbReference type="EMBL" id="FOUB01000007">
    <property type="protein sequence ID" value="SFL94380.1"/>
    <property type="molecule type" value="Genomic_DNA"/>
</dbReference>